<dbReference type="SUPFAM" id="SSF47384">
    <property type="entry name" value="Homodimeric domain of signal transducing histidine kinase"/>
    <property type="match status" value="1"/>
</dbReference>
<keyword evidence="6" id="KW-0418">Kinase</keyword>
<feature type="transmembrane region" description="Helical" evidence="10">
    <location>
        <begin position="179"/>
        <end position="201"/>
    </location>
</feature>
<comment type="catalytic activity">
    <reaction evidence="1">
        <text>ATP + protein L-histidine = ADP + protein N-phospho-L-histidine.</text>
        <dbReference type="EC" id="2.7.13.3"/>
    </reaction>
</comment>
<evidence type="ECO:0000259" key="14">
    <source>
        <dbReference type="PROSITE" id="PS50113"/>
    </source>
</evidence>
<dbReference type="PANTHER" id="PTHR43065">
    <property type="entry name" value="SENSOR HISTIDINE KINASE"/>
    <property type="match status" value="1"/>
</dbReference>
<dbReference type="InterPro" id="IPR013655">
    <property type="entry name" value="PAS_fold_3"/>
</dbReference>
<evidence type="ECO:0000256" key="3">
    <source>
        <dbReference type="ARBA" id="ARBA00022553"/>
    </source>
</evidence>
<dbReference type="PRINTS" id="PR00344">
    <property type="entry name" value="BCTRLSENSOR"/>
</dbReference>
<dbReference type="InterPro" id="IPR004358">
    <property type="entry name" value="Sig_transdc_His_kin-like_C"/>
</dbReference>
<dbReference type="SMART" id="SM00086">
    <property type="entry name" value="PAC"/>
    <property type="match status" value="2"/>
</dbReference>
<evidence type="ECO:0000256" key="10">
    <source>
        <dbReference type="SAM" id="Phobius"/>
    </source>
</evidence>
<dbReference type="CDD" id="cd00130">
    <property type="entry name" value="PAS"/>
    <property type="match status" value="2"/>
</dbReference>
<organism evidence="15 16">
    <name type="scientific">Desulfatibacillum alkenivorans DSM 16219</name>
    <dbReference type="NCBI Taxonomy" id="1121393"/>
    <lineage>
        <taxon>Bacteria</taxon>
        <taxon>Pseudomonadati</taxon>
        <taxon>Thermodesulfobacteriota</taxon>
        <taxon>Desulfobacteria</taxon>
        <taxon>Desulfobacterales</taxon>
        <taxon>Desulfatibacillaceae</taxon>
        <taxon>Desulfatibacillum</taxon>
    </lineage>
</organism>
<dbReference type="Gene3D" id="1.10.287.130">
    <property type="match status" value="1"/>
</dbReference>
<keyword evidence="7" id="KW-0067">ATP-binding</keyword>
<dbReference type="Gene3D" id="3.30.450.20">
    <property type="entry name" value="PAS domain"/>
    <property type="match status" value="2"/>
</dbReference>
<evidence type="ECO:0000259" key="13">
    <source>
        <dbReference type="PROSITE" id="PS50112"/>
    </source>
</evidence>
<keyword evidence="10" id="KW-0472">Membrane</keyword>
<dbReference type="SMART" id="SM00448">
    <property type="entry name" value="REC"/>
    <property type="match status" value="1"/>
</dbReference>
<accession>A0A1M6JAC0</accession>
<dbReference type="SUPFAM" id="SSF55785">
    <property type="entry name" value="PYP-like sensor domain (PAS domain)"/>
    <property type="match status" value="2"/>
</dbReference>
<evidence type="ECO:0000259" key="12">
    <source>
        <dbReference type="PROSITE" id="PS50110"/>
    </source>
</evidence>
<dbReference type="Gene3D" id="3.30.565.10">
    <property type="entry name" value="Histidine kinase-like ATPase, C-terminal domain"/>
    <property type="match status" value="1"/>
</dbReference>
<evidence type="ECO:0000256" key="7">
    <source>
        <dbReference type="ARBA" id="ARBA00022840"/>
    </source>
</evidence>
<dbReference type="PROSITE" id="PS50110">
    <property type="entry name" value="RESPONSE_REGULATORY"/>
    <property type="match status" value="1"/>
</dbReference>
<evidence type="ECO:0000256" key="5">
    <source>
        <dbReference type="ARBA" id="ARBA00022741"/>
    </source>
</evidence>
<feature type="transmembrane region" description="Helical" evidence="10">
    <location>
        <begin position="6"/>
        <end position="30"/>
    </location>
</feature>
<evidence type="ECO:0000256" key="9">
    <source>
        <dbReference type="PROSITE-ProRule" id="PRU00169"/>
    </source>
</evidence>
<dbReference type="InterPro" id="IPR013656">
    <property type="entry name" value="PAS_4"/>
</dbReference>
<evidence type="ECO:0000256" key="8">
    <source>
        <dbReference type="ARBA" id="ARBA00023012"/>
    </source>
</evidence>
<keyword evidence="4" id="KW-0808">Transferase</keyword>
<evidence type="ECO:0000313" key="15">
    <source>
        <dbReference type="EMBL" id="SHJ43592.1"/>
    </source>
</evidence>
<keyword evidence="8" id="KW-0902">Two-component regulatory system</keyword>
<feature type="domain" description="Response regulatory" evidence="12">
    <location>
        <begin position="744"/>
        <end position="860"/>
    </location>
</feature>
<proteinExistence type="predicted"/>
<dbReference type="Gene3D" id="3.40.50.2300">
    <property type="match status" value="1"/>
</dbReference>
<dbReference type="InterPro" id="IPR035965">
    <property type="entry name" value="PAS-like_dom_sf"/>
</dbReference>
<dbReference type="EMBL" id="FQZU01000007">
    <property type="protein sequence ID" value="SHJ43592.1"/>
    <property type="molecule type" value="Genomic_DNA"/>
</dbReference>
<dbReference type="AlphaFoldDB" id="A0A1M6JAC0"/>
<dbReference type="SUPFAM" id="SSF52172">
    <property type="entry name" value="CheY-like"/>
    <property type="match status" value="1"/>
</dbReference>
<feature type="modified residue" description="4-aspartylphosphate" evidence="9">
    <location>
        <position position="795"/>
    </location>
</feature>
<sequence length="866" mass="96669">MKDQNRFLILVLIMASVCLLATGVSIWILYHTSIKAERNRLIETAQSQARLIEAVGRFDAQYSRDYPKGSLEATLSQVRDAHGSYKGFGETGEFTLAKKQGGVIHFLLSHRHFDLTNPKPVSMKSDLAIPMQLALNGQSGSVIARDYRGEMVLAAHEPVLSLNMGIVAKIDMAEIRAPYIRAMAIILGAMLGLVIVGAAFFRKISYPITRRLEEQNKSLNREIGERIRTEEALRYNEEFLKTLLDAIPVPVFYKGRDGLYLGCNLFFEKFFGLSRDEVIGKSVYDIFPSSGAETYKAKDNDLIEHGGVQQYQDKLTNGRGELRDVAIHKAAFLDKQGEVAGVIGALNDITELKQAQEAIKSRELLLNEMGSIAKIGGWEHDLTTGKAIWTKEVYKIIELDENQTLPGPDEHLEYYLPGDREKLEKAYNETIEQGLPFDLELQCVTASGKRFWARAIGRPVFRDGQCVKLKGTFQDISERKMVEERLRQAQKMESIGHLAGGIAHDFNNLLFPIVGMAEILMEDLPGDSPEFENAQVIFESGKRGGELVKQILAFSRQTEHKMSPVRIQQVLKEVLKLTRATIPSFIEMEEHIQADCGMILADPTQIHQVAMNIITNAFHAVEQAGGKIIVRLKEILIDEEDVEYNAIGPGRYALMSISDNGPGMPSDLINRVFEPYFTTKEQGKGTGLGLAVAYGLIKAHKGDIRVYSEPGQGTAFNVYLPLMEKMEFKEQQEPKEVHPTGHERVLLIDDEAPIIKLETQMLQRLGYQVTARTSSLEALEAFQAMPYNFDLIISDMAMPNMTGDRLAEEVIAVRPDIPIIICTGFSERLNEADAGAKGIKAFLMKPVIRSELAQIVRRVLDAAKPG</sequence>
<evidence type="ECO:0000256" key="2">
    <source>
        <dbReference type="ARBA" id="ARBA00012438"/>
    </source>
</evidence>
<dbReference type="SMART" id="SM00388">
    <property type="entry name" value="HisKA"/>
    <property type="match status" value="1"/>
</dbReference>
<keyword evidence="5" id="KW-0547">Nucleotide-binding</keyword>
<feature type="domain" description="PAC" evidence="14">
    <location>
        <begin position="309"/>
        <end position="361"/>
    </location>
</feature>
<reference evidence="16" key="1">
    <citation type="submission" date="2016-11" db="EMBL/GenBank/DDBJ databases">
        <authorList>
            <person name="Varghese N."/>
            <person name="Submissions S."/>
        </authorList>
    </citation>
    <scope>NUCLEOTIDE SEQUENCE [LARGE SCALE GENOMIC DNA]</scope>
    <source>
        <strain evidence="16">DSM 16219</strain>
    </source>
</reference>
<feature type="domain" description="Histidine kinase" evidence="11">
    <location>
        <begin position="501"/>
        <end position="724"/>
    </location>
</feature>
<dbReference type="InterPro" id="IPR000014">
    <property type="entry name" value="PAS"/>
</dbReference>
<dbReference type="InterPro" id="IPR011006">
    <property type="entry name" value="CheY-like_superfamily"/>
</dbReference>
<dbReference type="InterPro" id="IPR036890">
    <property type="entry name" value="HATPase_C_sf"/>
</dbReference>
<feature type="domain" description="PAC" evidence="14">
    <location>
        <begin position="437"/>
        <end position="488"/>
    </location>
</feature>
<dbReference type="InterPro" id="IPR003594">
    <property type="entry name" value="HATPase_dom"/>
</dbReference>
<dbReference type="Pfam" id="PF08447">
    <property type="entry name" value="PAS_3"/>
    <property type="match status" value="1"/>
</dbReference>
<dbReference type="InterPro" id="IPR000700">
    <property type="entry name" value="PAS-assoc_C"/>
</dbReference>
<dbReference type="CDD" id="cd00156">
    <property type="entry name" value="REC"/>
    <property type="match status" value="1"/>
</dbReference>
<keyword evidence="10" id="KW-1133">Transmembrane helix</keyword>
<keyword evidence="10" id="KW-0812">Transmembrane</keyword>
<dbReference type="EC" id="2.7.13.3" evidence="2"/>
<dbReference type="PROSITE" id="PS50109">
    <property type="entry name" value="HIS_KIN"/>
    <property type="match status" value="1"/>
</dbReference>
<keyword evidence="16" id="KW-1185">Reference proteome</keyword>
<dbReference type="SUPFAM" id="SSF55874">
    <property type="entry name" value="ATPase domain of HSP90 chaperone/DNA topoisomerase II/histidine kinase"/>
    <property type="match status" value="1"/>
</dbReference>
<dbReference type="InterPro" id="IPR036097">
    <property type="entry name" value="HisK_dim/P_sf"/>
</dbReference>
<dbReference type="Proteomes" id="UP000183994">
    <property type="component" value="Unassembled WGS sequence"/>
</dbReference>
<evidence type="ECO:0000256" key="6">
    <source>
        <dbReference type="ARBA" id="ARBA00022777"/>
    </source>
</evidence>
<dbReference type="GO" id="GO:0005524">
    <property type="term" value="F:ATP binding"/>
    <property type="evidence" value="ECO:0007669"/>
    <property type="project" value="UniProtKB-KW"/>
</dbReference>
<evidence type="ECO:0000256" key="4">
    <source>
        <dbReference type="ARBA" id="ARBA00022679"/>
    </source>
</evidence>
<dbReference type="SMART" id="SM00091">
    <property type="entry name" value="PAS"/>
    <property type="match status" value="1"/>
</dbReference>
<feature type="domain" description="PAS" evidence="13">
    <location>
        <begin position="236"/>
        <end position="306"/>
    </location>
</feature>
<dbReference type="InterPro" id="IPR001610">
    <property type="entry name" value="PAC"/>
</dbReference>
<dbReference type="Pfam" id="PF00072">
    <property type="entry name" value="Response_reg"/>
    <property type="match status" value="1"/>
</dbReference>
<evidence type="ECO:0000259" key="11">
    <source>
        <dbReference type="PROSITE" id="PS50109"/>
    </source>
</evidence>
<dbReference type="PROSITE" id="PS50113">
    <property type="entry name" value="PAC"/>
    <property type="match status" value="2"/>
</dbReference>
<dbReference type="InterPro" id="IPR005467">
    <property type="entry name" value="His_kinase_dom"/>
</dbReference>
<dbReference type="PANTHER" id="PTHR43065:SF46">
    <property type="entry name" value="C4-DICARBOXYLATE TRANSPORT SENSOR PROTEIN DCTB"/>
    <property type="match status" value="1"/>
</dbReference>
<dbReference type="STRING" id="1121393.SAMN02745216_01673"/>
<protein>
    <recommendedName>
        <fullName evidence="2">histidine kinase</fullName>
        <ecNumber evidence="2">2.7.13.3</ecNumber>
    </recommendedName>
</protein>
<dbReference type="PROSITE" id="PS50112">
    <property type="entry name" value="PAS"/>
    <property type="match status" value="1"/>
</dbReference>
<name>A0A1M6JAC0_9BACT</name>
<dbReference type="InterPro" id="IPR003661">
    <property type="entry name" value="HisK_dim/P_dom"/>
</dbReference>
<dbReference type="SMART" id="SM00387">
    <property type="entry name" value="HATPase_c"/>
    <property type="match status" value="1"/>
</dbReference>
<keyword evidence="3 9" id="KW-0597">Phosphoprotein</keyword>
<dbReference type="Pfam" id="PF00512">
    <property type="entry name" value="HisKA"/>
    <property type="match status" value="1"/>
</dbReference>
<dbReference type="InterPro" id="IPR001789">
    <property type="entry name" value="Sig_transdc_resp-reg_receiver"/>
</dbReference>
<evidence type="ECO:0000313" key="16">
    <source>
        <dbReference type="Proteomes" id="UP000183994"/>
    </source>
</evidence>
<gene>
    <name evidence="15" type="ORF">SAMN02745216_01673</name>
</gene>
<dbReference type="OrthoDB" id="5416276at2"/>
<dbReference type="RefSeq" id="WP_073474864.1">
    <property type="nucleotide sequence ID" value="NZ_FQZU01000007.1"/>
</dbReference>
<dbReference type="Pfam" id="PF08448">
    <property type="entry name" value="PAS_4"/>
    <property type="match status" value="1"/>
</dbReference>
<dbReference type="Pfam" id="PF02518">
    <property type="entry name" value="HATPase_c"/>
    <property type="match status" value="1"/>
</dbReference>
<dbReference type="NCBIfam" id="TIGR00229">
    <property type="entry name" value="sensory_box"/>
    <property type="match status" value="2"/>
</dbReference>
<dbReference type="GO" id="GO:0000155">
    <property type="term" value="F:phosphorelay sensor kinase activity"/>
    <property type="evidence" value="ECO:0007669"/>
    <property type="project" value="InterPro"/>
</dbReference>
<evidence type="ECO:0000256" key="1">
    <source>
        <dbReference type="ARBA" id="ARBA00000085"/>
    </source>
</evidence>